<sequence>MRVTFFFLLLSTLNSFGQTKDHVAVSGTKVSLIPPIGFSSAAKFSGFEQASTGASILVAELPSPYQQTAAGFTKSNLASRGMTLLQQEQVKLGGTPATLFSITQQANGITYLKQILAFGDPAKTVLVTATYPEQSRQIEGPIKAALLSSVYNAKQQSKALPEANKFAVNVSGTKFKFAQSLAGSMLLYTPDGKVPSQAKDKALFMVGNSLSSVAVTDRKQYSIERLKKLPEGQTNQVRTINAVTINGLSGYEIVADGKGPNNETQLVYQTILFESNGGYYIIVGLTDNNFDTHLPLFKAIANTFKRG</sequence>
<evidence type="ECO:0000313" key="1">
    <source>
        <dbReference type="EMBL" id="GAA4374223.1"/>
    </source>
</evidence>
<comment type="caution">
    <text evidence="1">The sequence shown here is derived from an EMBL/GenBank/DDBJ whole genome shotgun (WGS) entry which is preliminary data.</text>
</comment>
<organism evidence="1 2">
    <name type="scientific">Hymenobacter koreensis</name>
    <dbReference type="NCBI Taxonomy" id="1084523"/>
    <lineage>
        <taxon>Bacteria</taxon>
        <taxon>Pseudomonadati</taxon>
        <taxon>Bacteroidota</taxon>
        <taxon>Cytophagia</taxon>
        <taxon>Cytophagales</taxon>
        <taxon>Hymenobacteraceae</taxon>
        <taxon>Hymenobacter</taxon>
    </lineage>
</organism>
<reference evidence="2" key="1">
    <citation type="journal article" date="2019" name="Int. J. Syst. Evol. Microbiol.">
        <title>The Global Catalogue of Microorganisms (GCM) 10K type strain sequencing project: providing services to taxonomists for standard genome sequencing and annotation.</title>
        <authorList>
            <consortium name="The Broad Institute Genomics Platform"/>
            <consortium name="The Broad Institute Genome Sequencing Center for Infectious Disease"/>
            <person name="Wu L."/>
            <person name="Ma J."/>
        </authorList>
    </citation>
    <scope>NUCLEOTIDE SEQUENCE [LARGE SCALE GENOMIC DNA]</scope>
    <source>
        <strain evidence="2">JCM 17924</strain>
    </source>
</reference>
<protein>
    <recommendedName>
        <fullName evidence="3">DUF1795 domain-containing protein</fullName>
    </recommendedName>
</protein>
<dbReference type="Proteomes" id="UP001500454">
    <property type="component" value="Unassembled WGS sequence"/>
</dbReference>
<gene>
    <name evidence="1" type="ORF">GCM10023186_05600</name>
</gene>
<proteinExistence type="predicted"/>
<evidence type="ECO:0008006" key="3">
    <source>
        <dbReference type="Google" id="ProtNLM"/>
    </source>
</evidence>
<dbReference type="EMBL" id="BAABHA010000001">
    <property type="protein sequence ID" value="GAA4374223.1"/>
    <property type="molecule type" value="Genomic_DNA"/>
</dbReference>
<evidence type="ECO:0000313" key="2">
    <source>
        <dbReference type="Proteomes" id="UP001500454"/>
    </source>
</evidence>
<name>A0ABP8IVQ2_9BACT</name>
<accession>A0ABP8IVQ2</accession>
<keyword evidence="2" id="KW-1185">Reference proteome</keyword>